<evidence type="ECO:0000313" key="3">
    <source>
        <dbReference type="Proteomes" id="UP000177876"/>
    </source>
</evidence>
<evidence type="ECO:0000259" key="1">
    <source>
        <dbReference type="Pfam" id="PF08241"/>
    </source>
</evidence>
<gene>
    <name evidence="2" type="ORF">A2Y75_01825</name>
</gene>
<sequence>MKLPKKAYGSIYEVEDNHWWFVGRRKILGGLLDGLDRNGGWNILDAGCGTGGNFGFLASYGQVRGCDYSEEAIRFCNLRGGYEVQVASIYELPYEDKSFDLVTSLDVIEHLRFDLPAFEEIWRVLKPGGYALVTLPAGRHLYSDFDCLAGHLRRYCRDEVRLLLGESGLEPLRITCYGAIMQPITRYYMWRGSITNGRMNWTDAMDTIIPGSSRFLRLALELEARLVAHMDLKGGSSWAVLARKPVSA</sequence>
<dbReference type="InterPro" id="IPR013216">
    <property type="entry name" value="Methyltransf_11"/>
</dbReference>
<reference evidence="2 3" key="1">
    <citation type="journal article" date="2016" name="Nat. Commun.">
        <title>Thousands of microbial genomes shed light on interconnected biogeochemical processes in an aquifer system.</title>
        <authorList>
            <person name="Anantharaman K."/>
            <person name="Brown C.T."/>
            <person name="Hug L.A."/>
            <person name="Sharon I."/>
            <person name="Castelle C.J."/>
            <person name="Probst A.J."/>
            <person name="Thomas B.C."/>
            <person name="Singh A."/>
            <person name="Wilkins M.J."/>
            <person name="Karaoz U."/>
            <person name="Brodie E.L."/>
            <person name="Williams K.H."/>
            <person name="Hubbard S.S."/>
            <person name="Banfield J.F."/>
        </authorList>
    </citation>
    <scope>NUCLEOTIDE SEQUENCE [LARGE SCALE GENOMIC DNA]</scope>
</reference>
<dbReference type="Pfam" id="PF08241">
    <property type="entry name" value="Methyltransf_11"/>
    <property type="match status" value="1"/>
</dbReference>
<evidence type="ECO:0000313" key="2">
    <source>
        <dbReference type="EMBL" id="OFW60403.1"/>
    </source>
</evidence>
<dbReference type="PANTHER" id="PTHR43591">
    <property type="entry name" value="METHYLTRANSFERASE"/>
    <property type="match status" value="1"/>
</dbReference>
<dbReference type="SUPFAM" id="SSF53335">
    <property type="entry name" value="S-adenosyl-L-methionine-dependent methyltransferases"/>
    <property type="match status" value="1"/>
</dbReference>
<dbReference type="PANTHER" id="PTHR43591:SF24">
    <property type="entry name" value="2-METHOXY-6-POLYPRENYL-1,4-BENZOQUINOL METHYLASE, MITOCHONDRIAL"/>
    <property type="match status" value="1"/>
</dbReference>
<dbReference type="STRING" id="1797197.A2Y75_01825"/>
<name>A0A1F2WUA2_9ACTN</name>
<dbReference type="InterPro" id="IPR029063">
    <property type="entry name" value="SAM-dependent_MTases_sf"/>
</dbReference>
<dbReference type="CDD" id="cd02440">
    <property type="entry name" value="AdoMet_MTases"/>
    <property type="match status" value="1"/>
</dbReference>
<feature type="domain" description="Methyltransferase type 11" evidence="1">
    <location>
        <begin position="44"/>
        <end position="132"/>
    </location>
</feature>
<organism evidence="2 3">
    <name type="scientific">Candidatus Solincola sediminis</name>
    <dbReference type="NCBI Taxonomy" id="1797199"/>
    <lineage>
        <taxon>Bacteria</taxon>
        <taxon>Bacillati</taxon>
        <taxon>Actinomycetota</taxon>
        <taxon>Candidatus Geothermincolia</taxon>
        <taxon>Candidatus Geothermincolales</taxon>
        <taxon>Candidatus Geothermincolaceae</taxon>
        <taxon>Candidatus Solincola</taxon>
    </lineage>
</organism>
<dbReference type="Proteomes" id="UP000177876">
    <property type="component" value="Unassembled WGS sequence"/>
</dbReference>
<accession>A0A1F2WUA2</accession>
<dbReference type="EMBL" id="MELK01000003">
    <property type="protein sequence ID" value="OFW60403.1"/>
    <property type="molecule type" value="Genomic_DNA"/>
</dbReference>
<dbReference type="Gene3D" id="3.40.50.150">
    <property type="entry name" value="Vaccinia Virus protein VP39"/>
    <property type="match status" value="1"/>
</dbReference>
<dbReference type="GO" id="GO:0008757">
    <property type="term" value="F:S-adenosylmethionine-dependent methyltransferase activity"/>
    <property type="evidence" value="ECO:0007669"/>
    <property type="project" value="InterPro"/>
</dbReference>
<proteinExistence type="predicted"/>
<dbReference type="AlphaFoldDB" id="A0A1F2WUA2"/>
<comment type="caution">
    <text evidence="2">The sequence shown here is derived from an EMBL/GenBank/DDBJ whole genome shotgun (WGS) entry which is preliminary data.</text>
</comment>
<protein>
    <recommendedName>
        <fullName evidence="1">Methyltransferase type 11 domain-containing protein</fullName>
    </recommendedName>
</protein>